<evidence type="ECO:0000256" key="1">
    <source>
        <dbReference type="ARBA" id="ARBA00022649"/>
    </source>
</evidence>
<protein>
    <submittedName>
        <fullName evidence="2">Type II toxin-antitoxin system VapB family antitoxin</fullName>
    </submittedName>
</protein>
<dbReference type="Proteomes" id="UP001501079">
    <property type="component" value="Unassembled WGS sequence"/>
</dbReference>
<comment type="caution">
    <text evidence="2">The sequence shown here is derived from an EMBL/GenBank/DDBJ whole genome shotgun (WGS) entry which is preliminary data.</text>
</comment>
<accession>A0ABP7ZYY5</accession>
<dbReference type="EMBL" id="BAABBW010000002">
    <property type="protein sequence ID" value="GAA4173779.1"/>
    <property type="molecule type" value="Genomic_DNA"/>
</dbReference>
<dbReference type="RefSeq" id="WP_344753243.1">
    <property type="nucleotide sequence ID" value="NZ_BAABBW010000002.1"/>
</dbReference>
<dbReference type="InterPro" id="IPR011660">
    <property type="entry name" value="VapB-like"/>
</dbReference>
<gene>
    <name evidence="2" type="ORF">GCM10022287_16670</name>
</gene>
<dbReference type="Pfam" id="PF07704">
    <property type="entry name" value="PSK_trans_fac"/>
    <property type="match status" value="1"/>
</dbReference>
<sequence length="84" mass="9240">MALNIKDPETDRLARELADATGESITVAARIALEERLARVRSRAGSAAQAAELDAIIERGRKRRILDERTAEEIIGYDEHGLPS</sequence>
<organism evidence="2 3">
    <name type="scientific">Gryllotalpicola koreensis</name>
    <dbReference type="NCBI Taxonomy" id="993086"/>
    <lineage>
        <taxon>Bacteria</taxon>
        <taxon>Bacillati</taxon>
        <taxon>Actinomycetota</taxon>
        <taxon>Actinomycetes</taxon>
        <taxon>Micrococcales</taxon>
        <taxon>Microbacteriaceae</taxon>
        <taxon>Gryllotalpicola</taxon>
    </lineage>
</organism>
<name>A0ABP7ZYY5_9MICO</name>
<reference evidence="3" key="1">
    <citation type="journal article" date="2019" name="Int. J. Syst. Evol. Microbiol.">
        <title>The Global Catalogue of Microorganisms (GCM) 10K type strain sequencing project: providing services to taxonomists for standard genome sequencing and annotation.</title>
        <authorList>
            <consortium name="The Broad Institute Genomics Platform"/>
            <consortium name="The Broad Institute Genome Sequencing Center for Infectious Disease"/>
            <person name="Wu L."/>
            <person name="Ma J."/>
        </authorList>
    </citation>
    <scope>NUCLEOTIDE SEQUENCE [LARGE SCALE GENOMIC DNA]</scope>
    <source>
        <strain evidence="3">JCM 17591</strain>
    </source>
</reference>
<evidence type="ECO:0000313" key="3">
    <source>
        <dbReference type="Proteomes" id="UP001501079"/>
    </source>
</evidence>
<evidence type="ECO:0000313" key="2">
    <source>
        <dbReference type="EMBL" id="GAA4173779.1"/>
    </source>
</evidence>
<keyword evidence="3" id="KW-1185">Reference proteome</keyword>
<proteinExistence type="predicted"/>
<keyword evidence="1" id="KW-1277">Toxin-antitoxin system</keyword>